<comment type="caution">
    <text evidence="2">The sequence shown here is derived from an EMBL/GenBank/DDBJ whole genome shotgun (WGS) entry which is preliminary data.</text>
</comment>
<proteinExistence type="predicted"/>
<dbReference type="AlphaFoldDB" id="A0AAJ0B6K0"/>
<evidence type="ECO:0000313" key="3">
    <source>
        <dbReference type="Proteomes" id="UP001239445"/>
    </source>
</evidence>
<organism evidence="2 3">
    <name type="scientific">Echria macrotheca</name>
    <dbReference type="NCBI Taxonomy" id="438768"/>
    <lineage>
        <taxon>Eukaryota</taxon>
        <taxon>Fungi</taxon>
        <taxon>Dikarya</taxon>
        <taxon>Ascomycota</taxon>
        <taxon>Pezizomycotina</taxon>
        <taxon>Sordariomycetes</taxon>
        <taxon>Sordariomycetidae</taxon>
        <taxon>Sordariales</taxon>
        <taxon>Schizotheciaceae</taxon>
        <taxon>Echria</taxon>
    </lineage>
</organism>
<evidence type="ECO:0000256" key="1">
    <source>
        <dbReference type="SAM" id="Phobius"/>
    </source>
</evidence>
<feature type="transmembrane region" description="Helical" evidence="1">
    <location>
        <begin position="116"/>
        <end position="137"/>
    </location>
</feature>
<keyword evidence="1" id="KW-0812">Transmembrane</keyword>
<dbReference type="Proteomes" id="UP001239445">
    <property type="component" value="Unassembled WGS sequence"/>
</dbReference>
<accession>A0AAJ0B6K0</accession>
<sequence length="168" mass="19109">MSLAGPWVNILGLCIGITSVLHSLCTARGMFLFMNRHVVKRREPIIRWGRRAQNALRLPRALRVIADIEPGMEDLTIEFAASMAVFIGAVFMDGLGAFILYPPGWRRNKICVGMMAIYPGIMTAILWTILVLARYTLEKRLASRDKEMDNQTCSLRFVRFEFVPFDVD</sequence>
<name>A0AAJ0B6K0_9PEZI</name>
<keyword evidence="3" id="KW-1185">Reference proteome</keyword>
<reference evidence="2" key="1">
    <citation type="submission" date="2023-06" db="EMBL/GenBank/DDBJ databases">
        <title>Genome-scale phylogeny and comparative genomics of the fungal order Sordariales.</title>
        <authorList>
            <consortium name="Lawrence Berkeley National Laboratory"/>
            <person name="Hensen N."/>
            <person name="Bonometti L."/>
            <person name="Westerberg I."/>
            <person name="Brannstrom I.O."/>
            <person name="Guillou S."/>
            <person name="Cros-Aarteil S."/>
            <person name="Calhoun S."/>
            <person name="Haridas S."/>
            <person name="Kuo A."/>
            <person name="Mondo S."/>
            <person name="Pangilinan J."/>
            <person name="Riley R."/>
            <person name="Labutti K."/>
            <person name="Andreopoulos B."/>
            <person name="Lipzen A."/>
            <person name="Chen C."/>
            <person name="Yanf M."/>
            <person name="Daum C."/>
            <person name="Ng V."/>
            <person name="Clum A."/>
            <person name="Steindorff A."/>
            <person name="Ohm R."/>
            <person name="Martin F."/>
            <person name="Silar P."/>
            <person name="Natvig D."/>
            <person name="Lalanne C."/>
            <person name="Gautier V."/>
            <person name="Ament-Velasquez S.L."/>
            <person name="Kruys A."/>
            <person name="Hutchinson M.I."/>
            <person name="Powell A.J."/>
            <person name="Barry K."/>
            <person name="Miller A.N."/>
            <person name="Grigoriev I.V."/>
            <person name="Debuchy R."/>
            <person name="Gladieux P."/>
            <person name="Thoren M.H."/>
            <person name="Johannesson H."/>
        </authorList>
    </citation>
    <scope>NUCLEOTIDE SEQUENCE</scope>
    <source>
        <strain evidence="2">PSN4</strain>
    </source>
</reference>
<gene>
    <name evidence="2" type="ORF">QBC47DRAFT_363358</name>
</gene>
<dbReference type="EMBL" id="MU839839">
    <property type="protein sequence ID" value="KAK1752611.1"/>
    <property type="molecule type" value="Genomic_DNA"/>
</dbReference>
<feature type="transmembrane region" description="Helical" evidence="1">
    <location>
        <begin position="6"/>
        <end position="33"/>
    </location>
</feature>
<protein>
    <submittedName>
        <fullName evidence="2">Uncharacterized protein</fullName>
    </submittedName>
</protein>
<keyword evidence="1" id="KW-0472">Membrane</keyword>
<evidence type="ECO:0000313" key="2">
    <source>
        <dbReference type="EMBL" id="KAK1752611.1"/>
    </source>
</evidence>
<keyword evidence="1" id="KW-1133">Transmembrane helix</keyword>
<feature type="transmembrane region" description="Helical" evidence="1">
    <location>
        <begin position="79"/>
        <end position="101"/>
    </location>
</feature>